<proteinExistence type="predicted"/>
<reference evidence="2" key="1">
    <citation type="submission" date="2024-07" db="EMBL/GenBank/DDBJ databases">
        <authorList>
            <person name="Yu S.T."/>
        </authorList>
    </citation>
    <scope>NUCLEOTIDE SEQUENCE</scope>
    <source>
        <strain evidence="2">R39</strain>
    </source>
</reference>
<evidence type="ECO:0000259" key="1">
    <source>
        <dbReference type="Pfam" id="PF18929"/>
    </source>
</evidence>
<dbReference type="EMBL" id="CP163441">
    <property type="protein sequence ID" value="XDQ41999.1"/>
    <property type="molecule type" value="Genomic_DNA"/>
</dbReference>
<organism evidence="2">
    <name type="scientific">Streptomyces sp. R39</name>
    <dbReference type="NCBI Taxonomy" id="3238631"/>
    <lineage>
        <taxon>Bacteria</taxon>
        <taxon>Bacillati</taxon>
        <taxon>Actinomycetota</taxon>
        <taxon>Actinomycetes</taxon>
        <taxon>Kitasatosporales</taxon>
        <taxon>Streptomycetaceae</taxon>
        <taxon>Streptomyces</taxon>
    </lineage>
</organism>
<dbReference type="AlphaFoldDB" id="A0AB39QHV8"/>
<gene>
    <name evidence="2" type="ORF">AB5J52_06840</name>
</gene>
<dbReference type="RefSeq" id="WP_369221547.1">
    <property type="nucleotide sequence ID" value="NZ_CP163441.1"/>
</dbReference>
<accession>A0AB39QHV8</accession>
<protein>
    <submittedName>
        <fullName evidence="2">DUF5678 domain-containing protein</fullName>
    </submittedName>
</protein>
<feature type="domain" description="DUF5678" evidence="1">
    <location>
        <begin position="8"/>
        <end position="57"/>
    </location>
</feature>
<evidence type="ECO:0000313" key="2">
    <source>
        <dbReference type="EMBL" id="XDQ41999.1"/>
    </source>
</evidence>
<name>A0AB39QHV8_9ACTN</name>
<dbReference type="InterPro" id="IPR043734">
    <property type="entry name" value="DUF5678"/>
</dbReference>
<dbReference type="Pfam" id="PF18929">
    <property type="entry name" value="DUF5678"/>
    <property type="match status" value="1"/>
</dbReference>
<sequence length="63" mass="7056">MAARDWSKLYKKYRGQWVALQQDQVTVIAAADSLAEAMEEAKRMGFESPIMTKVPGELKLLVG</sequence>